<keyword evidence="1" id="KW-0479">Metal-binding</keyword>
<dbReference type="InterPro" id="IPR007588">
    <property type="entry name" value="Znf_FLYWCH"/>
</dbReference>
<feature type="non-terminal residue" evidence="5">
    <location>
        <position position="82"/>
    </location>
</feature>
<organism evidence="5 6">
    <name type="scientific">Clunio marinus</name>
    <dbReference type="NCBI Taxonomy" id="568069"/>
    <lineage>
        <taxon>Eukaryota</taxon>
        <taxon>Metazoa</taxon>
        <taxon>Ecdysozoa</taxon>
        <taxon>Arthropoda</taxon>
        <taxon>Hexapoda</taxon>
        <taxon>Insecta</taxon>
        <taxon>Pterygota</taxon>
        <taxon>Neoptera</taxon>
        <taxon>Endopterygota</taxon>
        <taxon>Diptera</taxon>
        <taxon>Nematocera</taxon>
        <taxon>Chironomoidea</taxon>
        <taxon>Chironomidae</taxon>
        <taxon>Clunio</taxon>
    </lineage>
</organism>
<keyword evidence="2" id="KW-0863">Zinc-finger</keyword>
<proteinExistence type="predicted"/>
<evidence type="ECO:0000256" key="2">
    <source>
        <dbReference type="ARBA" id="ARBA00022771"/>
    </source>
</evidence>
<dbReference type="EMBL" id="CVRI01000021">
    <property type="protein sequence ID" value="CRK91942.1"/>
    <property type="molecule type" value="Genomic_DNA"/>
</dbReference>
<dbReference type="Pfam" id="PF04500">
    <property type="entry name" value="FLYWCH"/>
    <property type="match status" value="1"/>
</dbReference>
<dbReference type="GO" id="GO:0008270">
    <property type="term" value="F:zinc ion binding"/>
    <property type="evidence" value="ECO:0007669"/>
    <property type="project" value="UniProtKB-KW"/>
</dbReference>
<dbReference type="AlphaFoldDB" id="A0A1J1HZH3"/>
<evidence type="ECO:0000256" key="1">
    <source>
        <dbReference type="ARBA" id="ARBA00022723"/>
    </source>
</evidence>
<feature type="domain" description="FLYWCH-type" evidence="4">
    <location>
        <begin position="13"/>
        <end position="78"/>
    </location>
</feature>
<keyword evidence="3" id="KW-0862">Zinc</keyword>
<name>A0A1J1HZH3_9DIPT</name>
<evidence type="ECO:0000259" key="4">
    <source>
        <dbReference type="Pfam" id="PF04500"/>
    </source>
</evidence>
<evidence type="ECO:0000256" key="3">
    <source>
        <dbReference type="ARBA" id="ARBA00022833"/>
    </source>
</evidence>
<dbReference type="Gene3D" id="2.20.25.240">
    <property type="match status" value="1"/>
</dbReference>
<dbReference type="Proteomes" id="UP000183832">
    <property type="component" value="Unassembled WGS sequence"/>
</dbReference>
<protein>
    <submittedName>
        <fullName evidence="5">CLUMA_CG005560, isoform A</fullName>
    </submittedName>
</protein>
<keyword evidence="6" id="KW-1185">Reference proteome</keyword>
<feature type="non-terminal residue" evidence="5">
    <location>
        <position position="1"/>
    </location>
</feature>
<gene>
    <name evidence="5" type="ORF">CLUMA_CG005560</name>
</gene>
<evidence type="ECO:0000313" key="5">
    <source>
        <dbReference type="EMBL" id="CRK91942.1"/>
    </source>
</evidence>
<sequence>VLPNFLRVRDITYSSTKRGYLMLIYKSHAFLRENLTTIAGFSTTLWHCREKKRKKCRVRINHNMDLNTFKINGHDHNHQEPT</sequence>
<evidence type="ECO:0000313" key="6">
    <source>
        <dbReference type="Proteomes" id="UP000183832"/>
    </source>
</evidence>
<accession>A0A1J1HZH3</accession>
<reference evidence="5 6" key="1">
    <citation type="submission" date="2015-04" db="EMBL/GenBank/DDBJ databases">
        <authorList>
            <person name="Syromyatnikov M.Y."/>
            <person name="Popov V.N."/>
        </authorList>
    </citation>
    <scope>NUCLEOTIDE SEQUENCE [LARGE SCALE GENOMIC DNA]</scope>
</reference>